<comment type="caution">
    <text evidence="4">The sequence shown here is derived from an EMBL/GenBank/DDBJ whole genome shotgun (WGS) entry which is preliminary data.</text>
</comment>
<reference evidence="4 5" key="1">
    <citation type="journal article" date="2019" name="Int. J. Syst. Evol. Microbiol.">
        <title>The Global Catalogue of Microorganisms (GCM) 10K type strain sequencing project: providing services to taxonomists for standard genome sequencing and annotation.</title>
        <authorList>
            <consortium name="The Broad Institute Genomics Platform"/>
            <consortium name="The Broad Institute Genome Sequencing Center for Infectious Disease"/>
            <person name="Wu L."/>
            <person name="Ma J."/>
        </authorList>
    </citation>
    <scope>NUCLEOTIDE SEQUENCE [LARGE SCALE GENOMIC DNA]</scope>
    <source>
        <strain evidence="4 5">JCM 12140</strain>
    </source>
</reference>
<keyword evidence="5" id="KW-1185">Reference proteome</keyword>
<dbReference type="InterPro" id="IPR050832">
    <property type="entry name" value="Bact_Acetyltransf"/>
</dbReference>
<keyword evidence="1" id="KW-0808">Transferase</keyword>
<gene>
    <name evidence="4" type="ORF">GCM10009627_09490</name>
</gene>
<proteinExistence type="predicted"/>
<accession>A0ABN1ZC90</accession>
<sequence>MPSIRSARPTDTATIEAIEDDADQLLVERLRPGSWPPAASGADRLAQPGFLLVVALDDGDVVGFAHVVEVDGLCHLEQLSVRPEHSRRGLGRRLVTAAADRARRLGHERITLRTYADVPWNAPFYRSAGFVEEQPVTAFHRSLVETEHRLGLDRYGRRVQMAADLT</sequence>
<evidence type="ECO:0000256" key="2">
    <source>
        <dbReference type="ARBA" id="ARBA00023315"/>
    </source>
</evidence>
<evidence type="ECO:0000256" key="1">
    <source>
        <dbReference type="ARBA" id="ARBA00022679"/>
    </source>
</evidence>
<organism evidence="4 5">
    <name type="scientific">Curtobacterium herbarum</name>
    <dbReference type="NCBI Taxonomy" id="150122"/>
    <lineage>
        <taxon>Bacteria</taxon>
        <taxon>Bacillati</taxon>
        <taxon>Actinomycetota</taxon>
        <taxon>Actinomycetes</taxon>
        <taxon>Micrococcales</taxon>
        <taxon>Microbacteriaceae</taxon>
        <taxon>Curtobacterium</taxon>
    </lineage>
</organism>
<keyword evidence="2" id="KW-0012">Acyltransferase</keyword>
<dbReference type="RefSeq" id="WP_259556774.1">
    <property type="nucleotide sequence ID" value="NZ_BAAAJX010000003.1"/>
</dbReference>
<dbReference type="PANTHER" id="PTHR43877">
    <property type="entry name" value="AMINOALKYLPHOSPHONATE N-ACETYLTRANSFERASE-RELATED-RELATED"/>
    <property type="match status" value="1"/>
</dbReference>
<dbReference type="EMBL" id="BAAAJX010000003">
    <property type="protein sequence ID" value="GAA1492603.1"/>
    <property type="molecule type" value="Genomic_DNA"/>
</dbReference>
<dbReference type="PROSITE" id="PS51186">
    <property type="entry name" value="GNAT"/>
    <property type="match status" value="1"/>
</dbReference>
<dbReference type="Pfam" id="PF00583">
    <property type="entry name" value="Acetyltransf_1"/>
    <property type="match status" value="1"/>
</dbReference>
<evidence type="ECO:0000313" key="4">
    <source>
        <dbReference type="EMBL" id="GAA1492603.1"/>
    </source>
</evidence>
<dbReference type="InterPro" id="IPR016181">
    <property type="entry name" value="Acyl_CoA_acyltransferase"/>
</dbReference>
<dbReference type="InterPro" id="IPR000182">
    <property type="entry name" value="GNAT_dom"/>
</dbReference>
<dbReference type="SUPFAM" id="SSF55729">
    <property type="entry name" value="Acyl-CoA N-acyltransferases (Nat)"/>
    <property type="match status" value="1"/>
</dbReference>
<feature type="domain" description="N-acetyltransferase" evidence="3">
    <location>
        <begin position="2"/>
        <end position="153"/>
    </location>
</feature>
<protein>
    <submittedName>
        <fullName evidence="4">GNAT family N-acetyltransferase</fullName>
    </submittedName>
</protein>
<dbReference type="Gene3D" id="3.40.630.30">
    <property type="match status" value="1"/>
</dbReference>
<dbReference type="Proteomes" id="UP001501742">
    <property type="component" value="Unassembled WGS sequence"/>
</dbReference>
<dbReference type="CDD" id="cd04301">
    <property type="entry name" value="NAT_SF"/>
    <property type="match status" value="1"/>
</dbReference>
<evidence type="ECO:0000259" key="3">
    <source>
        <dbReference type="PROSITE" id="PS51186"/>
    </source>
</evidence>
<name>A0ABN1ZC90_9MICO</name>
<evidence type="ECO:0000313" key="5">
    <source>
        <dbReference type="Proteomes" id="UP001501742"/>
    </source>
</evidence>